<sequence>MYCARARTLHFSALAGATRALHFTTAAGASADRHAKIGERRAANSFLARRAFGGCWTCSYQRLLHVHRLIHTKHPSPRRSFGVRAQPSDLRDMMAFPIQYSLKQRAVRKVELAPGLFLEAEVGVGALFFLKRSRISWIRHPFRLEQQIRHPFLPSPEWPFDVHAHNRHIYMLARVLQQPSCRNIRRRCVYEQPSGVLHFCNTCNVAETFASLVVPQKSLQQRNTVAVVDTCRSSTTVVRRHCLQLRRYNCETEVDGDGLTTAPSPILFGILNVVVACIIVVFIMSTR</sequence>
<evidence type="ECO:0000256" key="1">
    <source>
        <dbReference type="SAM" id="Phobius"/>
    </source>
</evidence>
<accession>B8K2B5</accession>
<keyword evidence="1" id="KW-0472">Membrane</keyword>
<keyword evidence="1" id="KW-1133">Transmembrane helix</keyword>
<reference evidence="2" key="1">
    <citation type="journal article" date="2010" name="Theor. Appl. Genet.">
        <title>CBF gene copy number variation at Frost Resistance-2 is associated with levels of freezing tolerance in temperate-climate cereals.</title>
        <authorList>
            <person name="Knox A.K."/>
            <person name="Dhillon T."/>
            <person name="Cheng H."/>
            <person name="Tondelli A."/>
            <person name="Pecchioni N."/>
            <person name="Stockinger E.J."/>
        </authorList>
    </citation>
    <scope>NUCLEOTIDE SEQUENCE</scope>
</reference>
<keyword evidence="1" id="KW-0812">Transmembrane</keyword>
<name>B8K2B5_HORVV</name>
<protein>
    <submittedName>
        <fullName evidence="2">Uncharacterized protein</fullName>
    </submittedName>
</protein>
<proteinExistence type="predicted"/>
<dbReference type="AlphaFoldDB" id="B8K2B5"/>
<dbReference type="EMBL" id="DQ445235">
    <property type="protein sequence ID" value="ABE02626.1"/>
    <property type="molecule type" value="Genomic_DNA"/>
</dbReference>
<feature type="transmembrane region" description="Helical" evidence="1">
    <location>
        <begin position="266"/>
        <end position="284"/>
    </location>
</feature>
<evidence type="ECO:0000313" key="2">
    <source>
        <dbReference type="EMBL" id="ABE02626.1"/>
    </source>
</evidence>
<organism evidence="2">
    <name type="scientific">Hordeum vulgare subsp. vulgare</name>
    <name type="common">Domesticated barley</name>
    <dbReference type="NCBI Taxonomy" id="112509"/>
    <lineage>
        <taxon>Eukaryota</taxon>
        <taxon>Viridiplantae</taxon>
        <taxon>Streptophyta</taxon>
        <taxon>Embryophyta</taxon>
        <taxon>Tracheophyta</taxon>
        <taxon>Spermatophyta</taxon>
        <taxon>Magnoliopsida</taxon>
        <taxon>Liliopsida</taxon>
        <taxon>Poales</taxon>
        <taxon>Poaceae</taxon>
        <taxon>BOP clade</taxon>
        <taxon>Pooideae</taxon>
        <taxon>Triticodae</taxon>
        <taxon>Triticeae</taxon>
        <taxon>Hordeinae</taxon>
        <taxon>Hordeum</taxon>
    </lineage>
</organism>